<name>A0A9X3X864_9BACT</name>
<reference evidence="2 3" key="1">
    <citation type="submission" date="2021-04" db="EMBL/GenBank/DDBJ databases">
        <title>Genome analysis of Polyangium sp.</title>
        <authorList>
            <person name="Li Y."/>
            <person name="Wang J."/>
        </authorList>
    </citation>
    <scope>NUCLEOTIDE SEQUENCE [LARGE SCALE GENOMIC DNA]</scope>
    <source>
        <strain evidence="2 3">SDU14</strain>
    </source>
</reference>
<organism evidence="2 3">
    <name type="scientific">Polyangium jinanense</name>
    <dbReference type="NCBI Taxonomy" id="2829994"/>
    <lineage>
        <taxon>Bacteria</taxon>
        <taxon>Pseudomonadati</taxon>
        <taxon>Myxococcota</taxon>
        <taxon>Polyangia</taxon>
        <taxon>Polyangiales</taxon>
        <taxon>Polyangiaceae</taxon>
        <taxon>Polyangium</taxon>
    </lineage>
</organism>
<evidence type="ECO:0000313" key="3">
    <source>
        <dbReference type="Proteomes" id="UP001151081"/>
    </source>
</evidence>
<comment type="caution">
    <text evidence="2">The sequence shown here is derived from an EMBL/GenBank/DDBJ whole genome shotgun (WGS) entry which is preliminary data.</text>
</comment>
<keyword evidence="1" id="KW-0472">Membrane</keyword>
<keyword evidence="3" id="KW-1185">Reference proteome</keyword>
<protein>
    <submittedName>
        <fullName evidence="2">Type II secretion system protein</fullName>
    </submittedName>
</protein>
<dbReference type="InterPro" id="IPR012902">
    <property type="entry name" value="N_methyl_site"/>
</dbReference>
<dbReference type="PANTHER" id="PTHR30093">
    <property type="entry name" value="GENERAL SECRETION PATHWAY PROTEIN G"/>
    <property type="match status" value="1"/>
</dbReference>
<dbReference type="PROSITE" id="PS00409">
    <property type="entry name" value="PROKAR_NTER_METHYL"/>
    <property type="match status" value="1"/>
</dbReference>
<sequence length="208" mass="22215">MRAFKRYDKRGFTLVELMIVVAIIGVLAALAIFGVNRYLKSAKTSEAKNSVGRIARAAAESYERENTTSQLLQLGQESNVPTHSLCGTATNSVPQAGVPAAKKYQPNNSGAVDFAGGDSTNGWKCLRFEISDPIYYQYSYTKGSAPVGQLATPAGPSVSGAESFEAAAKGDLDGDSSEYGIFTLTGQVDSTTKQLVRSTQVFISNEYE</sequence>
<accession>A0A9X3X864</accession>
<dbReference type="NCBIfam" id="TIGR02532">
    <property type="entry name" value="IV_pilin_GFxxxE"/>
    <property type="match status" value="1"/>
</dbReference>
<keyword evidence="1" id="KW-0812">Transmembrane</keyword>
<evidence type="ECO:0000313" key="2">
    <source>
        <dbReference type="EMBL" id="MDC3984178.1"/>
    </source>
</evidence>
<gene>
    <name evidence="2" type="ORF">KEG57_26960</name>
</gene>
<dbReference type="InterPro" id="IPR045584">
    <property type="entry name" value="Pilin-like"/>
</dbReference>
<dbReference type="Gene3D" id="3.30.700.10">
    <property type="entry name" value="Glycoprotein, Type 4 Pilin"/>
    <property type="match status" value="1"/>
</dbReference>
<dbReference type="Proteomes" id="UP001151081">
    <property type="component" value="Unassembled WGS sequence"/>
</dbReference>
<proteinExistence type="predicted"/>
<dbReference type="PANTHER" id="PTHR30093:SF47">
    <property type="entry name" value="TYPE IV PILUS NON-CORE MINOR PILIN PILE"/>
    <property type="match status" value="1"/>
</dbReference>
<keyword evidence="1" id="KW-1133">Transmembrane helix</keyword>
<feature type="transmembrane region" description="Helical" evidence="1">
    <location>
        <begin position="12"/>
        <end position="35"/>
    </location>
</feature>
<dbReference type="SUPFAM" id="SSF54523">
    <property type="entry name" value="Pili subunits"/>
    <property type="match status" value="1"/>
</dbReference>
<dbReference type="Pfam" id="PF07963">
    <property type="entry name" value="N_methyl"/>
    <property type="match status" value="1"/>
</dbReference>
<evidence type="ECO:0000256" key="1">
    <source>
        <dbReference type="SAM" id="Phobius"/>
    </source>
</evidence>
<dbReference type="EMBL" id="JAGTJJ010000018">
    <property type="protein sequence ID" value="MDC3984178.1"/>
    <property type="molecule type" value="Genomic_DNA"/>
</dbReference>
<dbReference type="RefSeq" id="WP_272425284.1">
    <property type="nucleotide sequence ID" value="NZ_JAGTJJ010000018.1"/>
</dbReference>
<dbReference type="AlphaFoldDB" id="A0A9X3X864"/>